<organism evidence="3">
    <name type="scientific">Ananas comosus var. bracteatus</name>
    <name type="common">red pineapple</name>
    <dbReference type="NCBI Taxonomy" id="296719"/>
    <lineage>
        <taxon>Eukaryota</taxon>
        <taxon>Viridiplantae</taxon>
        <taxon>Streptophyta</taxon>
        <taxon>Embryophyta</taxon>
        <taxon>Tracheophyta</taxon>
        <taxon>Spermatophyta</taxon>
        <taxon>Magnoliopsida</taxon>
        <taxon>Liliopsida</taxon>
        <taxon>Poales</taxon>
        <taxon>Bromeliaceae</taxon>
        <taxon>Bromelioideae</taxon>
        <taxon>Ananas</taxon>
    </lineage>
</organism>
<name>A0A6V7Q266_ANACO</name>
<dbReference type="SUPFAM" id="SSF56672">
    <property type="entry name" value="DNA/RNA polymerases"/>
    <property type="match status" value="1"/>
</dbReference>
<dbReference type="AlphaFoldDB" id="A0A6V7Q266"/>
<feature type="compositionally biased region" description="Polar residues" evidence="1">
    <location>
        <begin position="1"/>
        <end position="36"/>
    </location>
</feature>
<protein>
    <recommendedName>
        <fullName evidence="2">Reverse transcriptase Ty1/copia-type domain-containing protein</fullName>
    </recommendedName>
</protein>
<evidence type="ECO:0000259" key="2">
    <source>
        <dbReference type="Pfam" id="PF07727"/>
    </source>
</evidence>
<reference evidence="3" key="1">
    <citation type="submission" date="2020-07" db="EMBL/GenBank/DDBJ databases">
        <authorList>
            <person name="Lin J."/>
        </authorList>
    </citation>
    <scope>NUCLEOTIDE SEQUENCE</scope>
</reference>
<dbReference type="InterPro" id="IPR043502">
    <property type="entry name" value="DNA/RNA_pol_sf"/>
</dbReference>
<gene>
    <name evidence="3" type="ORF">CB5_LOCUS20289</name>
</gene>
<feature type="region of interest" description="Disordered" evidence="1">
    <location>
        <begin position="1"/>
        <end position="50"/>
    </location>
</feature>
<dbReference type="Pfam" id="PF07727">
    <property type="entry name" value="RVT_2"/>
    <property type="match status" value="2"/>
</dbReference>
<feature type="domain" description="Reverse transcriptase Ty1/copia-type" evidence="2">
    <location>
        <begin position="113"/>
        <end position="158"/>
    </location>
</feature>
<dbReference type="EMBL" id="LR862131">
    <property type="protein sequence ID" value="CAD1837078.1"/>
    <property type="molecule type" value="Genomic_DNA"/>
</dbReference>
<feature type="domain" description="Reverse transcriptase Ty1/copia-type" evidence="2">
    <location>
        <begin position="162"/>
        <end position="244"/>
    </location>
</feature>
<evidence type="ECO:0000256" key="1">
    <source>
        <dbReference type="SAM" id="MobiDB-lite"/>
    </source>
</evidence>
<proteinExistence type="predicted"/>
<dbReference type="InterPro" id="IPR013103">
    <property type="entry name" value="RVT_2"/>
</dbReference>
<dbReference type="PANTHER" id="PTHR11439">
    <property type="entry name" value="GAG-POL-RELATED RETROTRANSPOSON"/>
    <property type="match status" value="1"/>
</dbReference>
<sequence>MLLSSNASNLPITNPNLEPTPTFPRSSVTDPTSQAGLVSDPSLAPDIVHQSVDPSTTASHFLSTSTSVISYAPTTDSRLHRTHPMEPSSFSKAQKDPLWRAAMQGEYLALINNHTWDLVLPPSSHHVIGCKWVYKIKQKADGSIDRYKARLIAKGFNHSSYSLFLLIYVDDIILTGPPNAPFNSLLASLHREFAMKDLGPLHIFLGIEARSNPDGLYLTQSKYILDILSRNSMPDCKPIASPYITLTRLDIAYAMNQVCQFMHQPSKVHWMAVKRILRYLKGTITHGLLLRPGASHTLHGFSDADWAGNPDDQRFVSGFAIFLGPNLISWVPKSNALWHAQAQSPNTRA</sequence>
<evidence type="ECO:0000313" key="3">
    <source>
        <dbReference type="EMBL" id="CAD1837078.1"/>
    </source>
</evidence>
<accession>A0A6V7Q266</accession>
<dbReference type="PANTHER" id="PTHR11439:SF455">
    <property type="entry name" value="RLK (RECEPTOR-LIKE PROTEIN KINASE) 8, PUTATIVE-RELATED"/>
    <property type="match status" value="1"/>
</dbReference>